<dbReference type="PANTHER" id="PTHR46465:SF2">
    <property type="entry name" value="LATERAL SIGNALING TARGET PROTEIN 2 HOMOLOG"/>
    <property type="match status" value="1"/>
</dbReference>
<dbReference type="Proteomes" id="UP000030746">
    <property type="component" value="Unassembled WGS sequence"/>
</dbReference>
<dbReference type="STRING" id="225164.V4A780"/>
<dbReference type="EMBL" id="KB202325">
    <property type="protein sequence ID" value="ESO90840.1"/>
    <property type="molecule type" value="Genomic_DNA"/>
</dbReference>
<dbReference type="CTD" id="20232122"/>
<evidence type="ECO:0000313" key="1">
    <source>
        <dbReference type="EMBL" id="ESO90840.1"/>
    </source>
</evidence>
<dbReference type="InterPro" id="IPR051118">
    <property type="entry name" value="LST-2"/>
</dbReference>
<evidence type="ECO:0008006" key="3">
    <source>
        <dbReference type="Google" id="ProtNLM"/>
    </source>
</evidence>
<dbReference type="HOGENOM" id="CLU_083203_0_0_1"/>
<dbReference type="KEGG" id="lgi:LOTGIDRAFT_122573"/>
<sequence length="233" mass="27124">MNSIRRWLYRPKRTDTSLLAQFFYADEDLNLVAAELDSFDGRKDPERCSLLVNQLRTCQDRVLNIIQQIMEDAIPLQRASRDFRVKFPDDVIQENLSGQLWFGAECLAAGSSIMNREIESATMRPLARALTKNLDSLRSVLREQCLRNINQYTERIRESLVIFDKLFAEFELSYVSAMVPVKTMREYDMVQEITVLFSETVQRAVKLGHLSEEMINEYDPALMFTIPRLAIVW</sequence>
<dbReference type="RefSeq" id="XP_009058492.1">
    <property type="nucleotide sequence ID" value="XM_009060244.1"/>
</dbReference>
<dbReference type="GO" id="GO:0031901">
    <property type="term" value="C:early endosome membrane"/>
    <property type="evidence" value="ECO:0007669"/>
    <property type="project" value="TreeGrafter"/>
</dbReference>
<protein>
    <recommendedName>
        <fullName evidence="3">Lateral signaling target protein 2 homolog</fullName>
    </recommendedName>
</protein>
<dbReference type="PANTHER" id="PTHR46465">
    <property type="entry name" value="LATERAL SIGNALING TARGET PROTEIN 2 HOMOLOG"/>
    <property type="match status" value="1"/>
</dbReference>
<evidence type="ECO:0000313" key="2">
    <source>
        <dbReference type="Proteomes" id="UP000030746"/>
    </source>
</evidence>
<accession>V4A780</accession>
<dbReference type="GeneID" id="20232122"/>
<organism evidence="1 2">
    <name type="scientific">Lottia gigantea</name>
    <name type="common">Giant owl limpet</name>
    <dbReference type="NCBI Taxonomy" id="225164"/>
    <lineage>
        <taxon>Eukaryota</taxon>
        <taxon>Metazoa</taxon>
        <taxon>Spiralia</taxon>
        <taxon>Lophotrochozoa</taxon>
        <taxon>Mollusca</taxon>
        <taxon>Gastropoda</taxon>
        <taxon>Patellogastropoda</taxon>
        <taxon>Lottioidea</taxon>
        <taxon>Lottiidae</taxon>
        <taxon>Lottia</taxon>
    </lineage>
</organism>
<dbReference type="OrthoDB" id="20035at2759"/>
<dbReference type="OMA" id="ILREXAN"/>
<gene>
    <name evidence="1" type="ORF">LOTGIDRAFT_122573</name>
</gene>
<dbReference type="AlphaFoldDB" id="V4A780"/>
<keyword evidence="2" id="KW-1185">Reference proteome</keyword>
<reference evidence="1 2" key="1">
    <citation type="journal article" date="2013" name="Nature">
        <title>Insights into bilaterian evolution from three spiralian genomes.</title>
        <authorList>
            <person name="Simakov O."/>
            <person name="Marletaz F."/>
            <person name="Cho S.J."/>
            <person name="Edsinger-Gonzales E."/>
            <person name="Havlak P."/>
            <person name="Hellsten U."/>
            <person name="Kuo D.H."/>
            <person name="Larsson T."/>
            <person name="Lv J."/>
            <person name="Arendt D."/>
            <person name="Savage R."/>
            <person name="Osoegawa K."/>
            <person name="de Jong P."/>
            <person name="Grimwood J."/>
            <person name="Chapman J.A."/>
            <person name="Shapiro H."/>
            <person name="Aerts A."/>
            <person name="Otillar R.P."/>
            <person name="Terry A.Y."/>
            <person name="Boore J.L."/>
            <person name="Grigoriev I.V."/>
            <person name="Lindberg D.R."/>
            <person name="Seaver E.C."/>
            <person name="Weisblat D.A."/>
            <person name="Putnam N.H."/>
            <person name="Rokhsar D.S."/>
        </authorList>
    </citation>
    <scope>NUCLEOTIDE SEQUENCE [LARGE SCALE GENOMIC DNA]</scope>
</reference>
<name>V4A780_LOTGI</name>
<proteinExistence type="predicted"/>